<keyword evidence="4" id="KW-0238">DNA-binding</keyword>
<dbReference type="InterPro" id="IPR013249">
    <property type="entry name" value="RNA_pol_sigma70_r4_t2"/>
</dbReference>
<evidence type="ECO:0000259" key="7">
    <source>
        <dbReference type="Pfam" id="PF04542"/>
    </source>
</evidence>
<dbReference type="Pfam" id="PF04542">
    <property type="entry name" value="Sigma70_r2"/>
    <property type="match status" value="1"/>
</dbReference>
<keyword evidence="2" id="KW-0805">Transcription regulation</keyword>
<comment type="similarity">
    <text evidence="1">Belongs to the sigma-70 factor family. ECF subfamily.</text>
</comment>
<dbReference type="GO" id="GO:0003677">
    <property type="term" value="F:DNA binding"/>
    <property type="evidence" value="ECO:0007669"/>
    <property type="project" value="UniProtKB-KW"/>
</dbReference>
<gene>
    <name evidence="9" type="ORF">F6J89_17570</name>
</gene>
<feature type="non-terminal residue" evidence="9">
    <location>
        <position position="299"/>
    </location>
</feature>
<feature type="domain" description="RNA polymerase sigma-70 region 2" evidence="7">
    <location>
        <begin position="42"/>
        <end position="111"/>
    </location>
</feature>
<dbReference type="InterPro" id="IPR039425">
    <property type="entry name" value="RNA_pol_sigma-70-like"/>
</dbReference>
<reference evidence="9" key="1">
    <citation type="submission" date="2019-11" db="EMBL/GenBank/DDBJ databases">
        <title>Genomic insights into an expanded diversity of filamentous marine cyanobacteria reveals the extraordinary biosynthetic potential of Moorea and Okeania.</title>
        <authorList>
            <person name="Ferreira Leao T."/>
            <person name="Wang M."/>
            <person name="Moss N."/>
            <person name="Da Silva R."/>
            <person name="Sanders J."/>
            <person name="Nurk S."/>
            <person name="Gurevich A."/>
            <person name="Humphrey G."/>
            <person name="Reher R."/>
            <person name="Zhu Q."/>
            <person name="Belda-Ferre P."/>
            <person name="Glukhov E."/>
            <person name="Rex R."/>
            <person name="Dorrestein P.C."/>
            <person name="Knight R."/>
            <person name="Pevzner P."/>
            <person name="Gerwick W.H."/>
            <person name="Gerwick L."/>
        </authorList>
    </citation>
    <scope>NUCLEOTIDE SEQUENCE</scope>
    <source>
        <strain evidence="9">SIO1C4</strain>
    </source>
</reference>
<dbReference type="SUPFAM" id="SSF88946">
    <property type="entry name" value="Sigma2 domain of RNA polymerase sigma factors"/>
    <property type="match status" value="1"/>
</dbReference>
<name>A0A6B3NJJ2_9CYAN</name>
<comment type="caution">
    <text evidence="9">The sequence shown here is derived from an EMBL/GenBank/DDBJ whole genome shotgun (WGS) entry which is preliminary data.</text>
</comment>
<dbReference type="InterPro" id="IPR007627">
    <property type="entry name" value="RNA_pol_sigma70_r2"/>
</dbReference>
<evidence type="ECO:0000256" key="4">
    <source>
        <dbReference type="ARBA" id="ARBA00023125"/>
    </source>
</evidence>
<feature type="domain" description="RNA polymerase sigma factor 70 region 4 type 2" evidence="8">
    <location>
        <begin position="142"/>
        <end position="193"/>
    </location>
</feature>
<feature type="region of interest" description="Disordered" evidence="6">
    <location>
        <begin position="219"/>
        <end position="260"/>
    </location>
</feature>
<dbReference type="Gene3D" id="1.10.10.10">
    <property type="entry name" value="Winged helix-like DNA-binding domain superfamily/Winged helix DNA-binding domain"/>
    <property type="match status" value="1"/>
</dbReference>
<dbReference type="EMBL" id="JAAHFQ010000358">
    <property type="protein sequence ID" value="NER29378.1"/>
    <property type="molecule type" value="Genomic_DNA"/>
</dbReference>
<dbReference type="InterPro" id="IPR014284">
    <property type="entry name" value="RNA_pol_sigma-70_dom"/>
</dbReference>
<sequence>MQASFKRVRYIPSQAIESSTESQEQILLKSLSAGDRSVFWLLWSHYQDYLYRRCFQWMGSKHTDAEEALSRATLKAWNQLPKYAHKITNLRAWLTRLTHNLCVDMHRESNRGAISMESFEEIALGDSSDSPESALLRSELSMYIRRAINALPSRLRDAFSLRCHQQMSSHDIAQQLGLSVDNVDKRMEQARKILQKRLHKYFSGLDDSSLDSLHPYQFKNKARASSSPAKEEPRRAKKRGKPVGETTQSNQKKNKESSDAQAVIKIKHIVEQINYRVTATCLETLPHAWYNSPTPLGWR</sequence>
<dbReference type="GO" id="GO:0006352">
    <property type="term" value="P:DNA-templated transcription initiation"/>
    <property type="evidence" value="ECO:0007669"/>
    <property type="project" value="InterPro"/>
</dbReference>
<dbReference type="PANTHER" id="PTHR43133:SF8">
    <property type="entry name" value="RNA POLYMERASE SIGMA FACTOR HI_1459-RELATED"/>
    <property type="match status" value="1"/>
</dbReference>
<dbReference type="AlphaFoldDB" id="A0A6B3NJJ2"/>
<proteinExistence type="inferred from homology"/>
<accession>A0A6B3NJJ2</accession>
<protein>
    <submittedName>
        <fullName evidence="9">RNA polymerase sigma factor</fullName>
    </submittedName>
</protein>
<dbReference type="InterPro" id="IPR036388">
    <property type="entry name" value="WH-like_DNA-bd_sf"/>
</dbReference>
<dbReference type="InterPro" id="IPR013324">
    <property type="entry name" value="RNA_pol_sigma_r3/r4-like"/>
</dbReference>
<evidence type="ECO:0000256" key="2">
    <source>
        <dbReference type="ARBA" id="ARBA00023015"/>
    </source>
</evidence>
<keyword evidence="5" id="KW-0804">Transcription</keyword>
<dbReference type="GO" id="GO:0016987">
    <property type="term" value="F:sigma factor activity"/>
    <property type="evidence" value="ECO:0007669"/>
    <property type="project" value="UniProtKB-KW"/>
</dbReference>
<dbReference type="InterPro" id="IPR013325">
    <property type="entry name" value="RNA_pol_sigma_r2"/>
</dbReference>
<evidence type="ECO:0000259" key="8">
    <source>
        <dbReference type="Pfam" id="PF08281"/>
    </source>
</evidence>
<evidence type="ECO:0000256" key="5">
    <source>
        <dbReference type="ARBA" id="ARBA00023163"/>
    </source>
</evidence>
<evidence type="ECO:0000256" key="3">
    <source>
        <dbReference type="ARBA" id="ARBA00023082"/>
    </source>
</evidence>
<organism evidence="9">
    <name type="scientific">Symploca sp. SIO1C4</name>
    <dbReference type="NCBI Taxonomy" id="2607765"/>
    <lineage>
        <taxon>Bacteria</taxon>
        <taxon>Bacillati</taxon>
        <taxon>Cyanobacteriota</taxon>
        <taxon>Cyanophyceae</taxon>
        <taxon>Coleofasciculales</taxon>
        <taxon>Coleofasciculaceae</taxon>
        <taxon>Symploca</taxon>
    </lineage>
</organism>
<dbReference type="NCBIfam" id="TIGR02937">
    <property type="entry name" value="sigma70-ECF"/>
    <property type="match status" value="1"/>
</dbReference>
<evidence type="ECO:0000256" key="6">
    <source>
        <dbReference type="SAM" id="MobiDB-lite"/>
    </source>
</evidence>
<dbReference type="Pfam" id="PF08281">
    <property type="entry name" value="Sigma70_r4_2"/>
    <property type="match status" value="1"/>
</dbReference>
<dbReference type="SUPFAM" id="SSF88659">
    <property type="entry name" value="Sigma3 and sigma4 domains of RNA polymerase sigma factors"/>
    <property type="match status" value="1"/>
</dbReference>
<evidence type="ECO:0000313" key="9">
    <source>
        <dbReference type="EMBL" id="NER29378.1"/>
    </source>
</evidence>
<dbReference type="PANTHER" id="PTHR43133">
    <property type="entry name" value="RNA POLYMERASE ECF-TYPE SIGMA FACTO"/>
    <property type="match status" value="1"/>
</dbReference>
<keyword evidence="3" id="KW-0731">Sigma factor</keyword>
<evidence type="ECO:0000256" key="1">
    <source>
        <dbReference type="ARBA" id="ARBA00010641"/>
    </source>
</evidence>
<dbReference type="Gene3D" id="1.10.1740.10">
    <property type="match status" value="1"/>
</dbReference>